<proteinExistence type="predicted"/>
<dbReference type="STRING" id="679926.Mpet_0572"/>
<evidence type="ECO:0000313" key="5">
    <source>
        <dbReference type="EMBL" id="ADN35346.1"/>
    </source>
</evidence>
<accession>E1RHN7</accession>
<dbReference type="Pfam" id="PF01638">
    <property type="entry name" value="HxlR"/>
    <property type="match status" value="1"/>
</dbReference>
<protein>
    <submittedName>
        <fullName evidence="5">Transcriptional regulator, HxlR family</fullName>
    </submittedName>
</protein>
<dbReference type="HOGENOM" id="CLU_111585_5_1_2"/>
<dbReference type="Proteomes" id="UP000006565">
    <property type="component" value="Chromosome"/>
</dbReference>
<dbReference type="InterPro" id="IPR036388">
    <property type="entry name" value="WH-like_DNA-bd_sf"/>
</dbReference>
<keyword evidence="6" id="KW-1185">Reference proteome</keyword>
<dbReference type="InterPro" id="IPR036390">
    <property type="entry name" value="WH_DNA-bd_sf"/>
</dbReference>
<keyword evidence="3" id="KW-0804">Transcription</keyword>
<organism evidence="5 6">
    <name type="scientific">Methanolacinia petrolearia (strain DSM 11571 / OCM 486 / SEBR 4847)</name>
    <name type="common">Methanoplanus petrolearius</name>
    <dbReference type="NCBI Taxonomy" id="679926"/>
    <lineage>
        <taxon>Archaea</taxon>
        <taxon>Methanobacteriati</taxon>
        <taxon>Methanobacteriota</taxon>
        <taxon>Stenosarchaea group</taxon>
        <taxon>Methanomicrobia</taxon>
        <taxon>Methanomicrobiales</taxon>
        <taxon>Methanomicrobiaceae</taxon>
        <taxon>Methanolacinia</taxon>
    </lineage>
</organism>
<dbReference type="AlphaFoldDB" id="E1RHN7"/>
<evidence type="ECO:0000256" key="2">
    <source>
        <dbReference type="ARBA" id="ARBA00023125"/>
    </source>
</evidence>
<dbReference type="EMBL" id="CP002117">
    <property type="protein sequence ID" value="ADN35346.1"/>
    <property type="molecule type" value="Genomic_DNA"/>
</dbReference>
<dbReference type="PANTHER" id="PTHR33204">
    <property type="entry name" value="TRANSCRIPTIONAL REGULATOR, MARR FAMILY"/>
    <property type="match status" value="1"/>
</dbReference>
<evidence type="ECO:0000259" key="4">
    <source>
        <dbReference type="PROSITE" id="PS51118"/>
    </source>
</evidence>
<dbReference type="GO" id="GO:0003677">
    <property type="term" value="F:DNA binding"/>
    <property type="evidence" value="ECO:0007669"/>
    <property type="project" value="UniProtKB-KW"/>
</dbReference>
<dbReference type="SUPFAM" id="SSF46785">
    <property type="entry name" value="Winged helix' DNA-binding domain"/>
    <property type="match status" value="1"/>
</dbReference>
<evidence type="ECO:0000256" key="3">
    <source>
        <dbReference type="ARBA" id="ARBA00023163"/>
    </source>
</evidence>
<keyword evidence="1" id="KW-0805">Transcription regulation</keyword>
<dbReference type="OrthoDB" id="10490at2157"/>
<keyword evidence="2" id="KW-0238">DNA-binding</keyword>
<dbReference type="KEGG" id="mpi:Mpet_0572"/>
<evidence type="ECO:0000313" key="6">
    <source>
        <dbReference type="Proteomes" id="UP000006565"/>
    </source>
</evidence>
<dbReference type="GeneID" id="9743020"/>
<dbReference type="Gene3D" id="1.10.10.10">
    <property type="entry name" value="Winged helix-like DNA-binding domain superfamily/Winged helix DNA-binding domain"/>
    <property type="match status" value="1"/>
</dbReference>
<reference evidence="5 6" key="1">
    <citation type="journal article" date="2010" name="Stand. Genomic Sci.">
        <title>Complete genome sequence of Methanoplanus petrolearius type strain (SEBR 4847).</title>
        <authorList>
            <person name="Brambilla E."/>
            <person name="Djao O.D."/>
            <person name="Daligault H."/>
            <person name="Lapidus A."/>
            <person name="Lucas S."/>
            <person name="Hammon N."/>
            <person name="Nolan M."/>
            <person name="Tice H."/>
            <person name="Cheng J.F."/>
            <person name="Han C."/>
            <person name="Tapia R."/>
            <person name="Goodwin L."/>
            <person name="Pitluck S."/>
            <person name="Liolios K."/>
            <person name="Ivanova N."/>
            <person name="Mavromatis K."/>
            <person name="Mikhailova N."/>
            <person name="Pati A."/>
            <person name="Chen A."/>
            <person name="Palaniappan K."/>
            <person name="Land M."/>
            <person name="Hauser L."/>
            <person name="Chang Y.J."/>
            <person name="Jeffries C.D."/>
            <person name="Rohde M."/>
            <person name="Spring S."/>
            <person name="Sikorski J."/>
            <person name="Goker M."/>
            <person name="Woyke T."/>
            <person name="Bristow J."/>
            <person name="Eisen J.A."/>
            <person name="Markowitz V."/>
            <person name="Hugenholtz P."/>
            <person name="Kyrpides N.C."/>
            <person name="Klenk H.P."/>
        </authorList>
    </citation>
    <scope>NUCLEOTIDE SEQUENCE [LARGE SCALE GENOMIC DNA]</scope>
    <source>
        <strain evidence="6">DSM 11571 / OCM 486 / SEBR 4847</strain>
    </source>
</reference>
<dbReference type="PANTHER" id="PTHR33204:SF29">
    <property type="entry name" value="TRANSCRIPTIONAL REGULATOR"/>
    <property type="match status" value="1"/>
</dbReference>
<evidence type="ECO:0000256" key="1">
    <source>
        <dbReference type="ARBA" id="ARBA00023015"/>
    </source>
</evidence>
<dbReference type="RefSeq" id="WP_013328524.1">
    <property type="nucleotide sequence ID" value="NC_014507.1"/>
</dbReference>
<dbReference type="InterPro" id="IPR002577">
    <property type="entry name" value="HTH_HxlR"/>
</dbReference>
<gene>
    <name evidence="5" type="ordered locus">Mpet_0572</name>
</gene>
<dbReference type="PROSITE" id="PS51118">
    <property type="entry name" value="HTH_HXLR"/>
    <property type="match status" value="1"/>
</dbReference>
<name>E1RHN7_METP4</name>
<sequence length="145" mass="16727">MAKNKEYWSWVEAAVNVIGGKWKLLIVLVLRDGKLRYSEILHKLPSISEKMLVKQLRELERDGIITRTVYAVVPPKVEYSLTEAGDKLVIVLKILGFWGIRYLDDEVVGEGLSREKVNDPVKLRLLLEDIQKIRNDIEKQLGEQD</sequence>
<feature type="domain" description="HTH hxlR-type" evidence="4">
    <location>
        <begin position="9"/>
        <end position="107"/>
    </location>
</feature>
<dbReference type="eggNOG" id="arCOG01057">
    <property type="taxonomic scope" value="Archaea"/>
</dbReference>